<dbReference type="GO" id="GO:0005524">
    <property type="term" value="F:ATP binding"/>
    <property type="evidence" value="ECO:0007669"/>
    <property type="project" value="UniProtKB-KW"/>
</dbReference>
<keyword evidence="11" id="KW-0472">Membrane</keyword>
<evidence type="ECO:0000313" key="15">
    <source>
        <dbReference type="Proteomes" id="UP000002316"/>
    </source>
</evidence>
<feature type="chain" id="PRO_5003005868" description="ribose-phosphate diphosphokinase" evidence="12">
    <location>
        <begin position="26"/>
        <end position="442"/>
    </location>
</feature>
<dbReference type="PANTHER" id="PTHR10210">
    <property type="entry name" value="RIBOSE-PHOSPHATE DIPHOSPHOKINASE FAMILY MEMBER"/>
    <property type="match status" value="1"/>
</dbReference>
<keyword evidence="8" id="KW-0067">ATP-binding</keyword>
<gene>
    <name evidence="14" type="ORF">TbgDal_XI3350</name>
</gene>
<dbReference type="KEGG" id="tbg:TbgDal_XI3350"/>
<dbReference type="EMBL" id="FN554974">
    <property type="protein sequence ID" value="CBH17218.1"/>
    <property type="molecule type" value="Genomic_DNA"/>
</dbReference>
<dbReference type="InterPro" id="IPR029057">
    <property type="entry name" value="PRTase-like"/>
</dbReference>
<reference evidence="15" key="1">
    <citation type="journal article" date="2010" name="PLoS Negl. Trop. Dis.">
        <title>The genome sequence of Trypanosoma brucei gambiense, causative agent of chronic human african trypanosomiasis.</title>
        <authorList>
            <person name="Jackson A.P."/>
            <person name="Sanders M."/>
            <person name="Berry A."/>
            <person name="McQuillan J."/>
            <person name="Aslett M.A."/>
            <person name="Quail M.A."/>
            <person name="Chukualim B."/>
            <person name="Capewell P."/>
            <person name="MacLeod A."/>
            <person name="Melville S.E."/>
            <person name="Gibson W."/>
            <person name="Barry J.D."/>
            <person name="Berriman M."/>
            <person name="Hertz-Fowler C."/>
        </authorList>
    </citation>
    <scope>NUCLEOTIDE SEQUENCE [LARGE SCALE GENOMIC DNA]</scope>
    <source>
        <strain evidence="15">MHOM/CI/86/DAL972</strain>
    </source>
</reference>
<dbReference type="InterPro" id="IPR000836">
    <property type="entry name" value="PRTase_dom"/>
</dbReference>
<dbReference type="Gene3D" id="3.40.50.2020">
    <property type="match status" value="2"/>
</dbReference>
<keyword evidence="11" id="KW-1133">Transmembrane helix</keyword>
<proteinExistence type="inferred from homology"/>
<dbReference type="InterPro" id="IPR005946">
    <property type="entry name" value="Rib-P_diPkinase"/>
</dbReference>
<name>D0A6B7_TRYB9</name>
<dbReference type="Pfam" id="PF14572">
    <property type="entry name" value="Pribosyl_synth"/>
    <property type="match status" value="1"/>
</dbReference>
<dbReference type="SUPFAM" id="SSF53271">
    <property type="entry name" value="PRTase-like"/>
    <property type="match status" value="1"/>
</dbReference>
<dbReference type="OrthoDB" id="413572at2759"/>
<dbReference type="GO" id="GO:0000287">
    <property type="term" value="F:magnesium ion binding"/>
    <property type="evidence" value="ECO:0007669"/>
    <property type="project" value="InterPro"/>
</dbReference>
<evidence type="ECO:0000256" key="1">
    <source>
        <dbReference type="ARBA" id="ARBA00006478"/>
    </source>
</evidence>
<evidence type="ECO:0000256" key="8">
    <source>
        <dbReference type="ARBA" id="ARBA00022840"/>
    </source>
</evidence>
<dbReference type="NCBIfam" id="TIGR01251">
    <property type="entry name" value="ribP_PPkin"/>
    <property type="match status" value="1"/>
</dbReference>
<dbReference type="GO" id="GO:0005737">
    <property type="term" value="C:cytoplasm"/>
    <property type="evidence" value="ECO:0007669"/>
    <property type="project" value="TreeGrafter"/>
</dbReference>
<dbReference type="FunFam" id="3.40.50.2020:FF:000014">
    <property type="entry name" value="Ribose-phosphate pyrophosphokinase 1"/>
    <property type="match status" value="1"/>
</dbReference>
<dbReference type="CDD" id="cd06223">
    <property type="entry name" value="PRTases_typeI"/>
    <property type="match status" value="1"/>
</dbReference>
<evidence type="ECO:0000313" key="14">
    <source>
        <dbReference type="EMBL" id="CBH17218.1"/>
    </source>
</evidence>
<keyword evidence="12" id="KW-0732">Signal</keyword>
<feature type="signal peptide" evidence="12">
    <location>
        <begin position="1"/>
        <end position="25"/>
    </location>
</feature>
<comment type="similarity">
    <text evidence="1">Belongs to the ribose-phosphate pyrophosphokinase family.</text>
</comment>
<organism evidence="14 15">
    <name type="scientific">Trypanosoma brucei gambiense (strain MHOM/CI/86/DAL972)</name>
    <dbReference type="NCBI Taxonomy" id="679716"/>
    <lineage>
        <taxon>Eukaryota</taxon>
        <taxon>Discoba</taxon>
        <taxon>Euglenozoa</taxon>
        <taxon>Kinetoplastea</taxon>
        <taxon>Metakinetoplastina</taxon>
        <taxon>Trypanosomatida</taxon>
        <taxon>Trypanosomatidae</taxon>
        <taxon>Trypanosoma</taxon>
    </lineage>
</organism>
<dbReference type="EC" id="2.7.6.1" evidence="2"/>
<dbReference type="GO" id="GO:0006015">
    <property type="term" value="P:5-phosphoribose 1-diphosphate biosynthetic process"/>
    <property type="evidence" value="ECO:0007669"/>
    <property type="project" value="TreeGrafter"/>
</dbReference>
<evidence type="ECO:0000256" key="12">
    <source>
        <dbReference type="SAM" id="SignalP"/>
    </source>
</evidence>
<dbReference type="NCBIfam" id="NF002320">
    <property type="entry name" value="PRK01259.1"/>
    <property type="match status" value="1"/>
</dbReference>
<dbReference type="Pfam" id="PF13793">
    <property type="entry name" value="Pribosyltran_N"/>
    <property type="match status" value="1"/>
</dbReference>
<keyword evidence="11" id="KW-0812">Transmembrane</keyword>
<dbReference type="FunFam" id="3.40.50.2020:FF:000002">
    <property type="entry name" value="Ribose-phosphate pyrophosphokinase"/>
    <property type="match status" value="1"/>
</dbReference>
<evidence type="ECO:0000259" key="13">
    <source>
        <dbReference type="Pfam" id="PF13793"/>
    </source>
</evidence>
<keyword evidence="9" id="KW-0460">Magnesium</keyword>
<protein>
    <recommendedName>
        <fullName evidence="2">ribose-phosphate diphosphokinase</fullName>
        <ecNumber evidence="2">2.7.6.1</ecNumber>
    </recommendedName>
</protein>
<dbReference type="SMART" id="SM01400">
    <property type="entry name" value="Pribosyltran_N"/>
    <property type="match status" value="1"/>
</dbReference>
<dbReference type="GeneID" id="23867315"/>
<dbReference type="VEuPathDB" id="TriTrypDB:Tbg972.11.3350"/>
<comment type="catalytic activity">
    <reaction evidence="10">
        <text>D-ribose 5-phosphate + ATP = 5-phospho-alpha-D-ribose 1-diphosphate + AMP + H(+)</text>
        <dbReference type="Rhea" id="RHEA:15609"/>
        <dbReference type="ChEBI" id="CHEBI:15378"/>
        <dbReference type="ChEBI" id="CHEBI:30616"/>
        <dbReference type="ChEBI" id="CHEBI:58017"/>
        <dbReference type="ChEBI" id="CHEBI:78346"/>
        <dbReference type="ChEBI" id="CHEBI:456215"/>
        <dbReference type="EC" id="2.7.6.1"/>
    </reaction>
</comment>
<evidence type="ECO:0000256" key="7">
    <source>
        <dbReference type="ARBA" id="ARBA00022777"/>
    </source>
</evidence>
<keyword evidence="6" id="KW-0547">Nucleotide-binding</keyword>
<dbReference type="GO" id="GO:0002189">
    <property type="term" value="C:ribose phosphate diphosphokinase complex"/>
    <property type="evidence" value="ECO:0007669"/>
    <property type="project" value="TreeGrafter"/>
</dbReference>
<feature type="transmembrane region" description="Helical" evidence="11">
    <location>
        <begin position="35"/>
        <end position="63"/>
    </location>
</feature>
<accession>D0A6B7</accession>
<keyword evidence="3 14" id="KW-0808">Transferase</keyword>
<dbReference type="PANTHER" id="PTHR10210:SF119">
    <property type="entry name" value="SYNTHETASE, PUTATIVE-RELATED"/>
    <property type="match status" value="1"/>
</dbReference>
<evidence type="ECO:0000256" key="2">
    <source>
        <dbReference type="ARBA" id="ARBA00013247"/>
    </source>
</evidence>
<dbReference type="AlphaFoldDB" id="D0A6B7"/>
<dbReference type="InterPro" id="IPR029099">
    <property type="entry name" value="Pribosyltran_N"/>
</dbReference>
<feature type="domain" description="Ribose-phosphate pyrophosphokinase N-terminal" evidence="13">
    <location>
        <begin position="124"/>
        <end position="243"/>
    </location>
</feature>
<dbReference type="GO" id="GO:0004749">
    <property type="term" value="F:ribose phosphate diphosphokinase activity"/>
    <property type="evidence" value="ECO:0007669"/>
    <property type="project" value="UniProtKB-EC"/>
</dbReference>
<dbReference type="GO" id="GO:0016301">
    <property type="term" value="F:kinase activity"/>
    <property type="evidence" value="ECO:0007669"/>
    <property type="project" value="UniProtKB-KW"/>
</dbReference>
<dbReference type="Proteomes" id="UP000002316">
    <property type="component" value="Chromosome 11"/>
</dbReference>
<evidence type="ECO:0000256" key="4">
    <source>
        <dbReference type="ARBA" id="ARBA00022723"/>
    </source>
</evidence>
<keyword evidence="4" id="KW-0479">Metal-binding</keyword>
<dbReference type="GO" id="GO:0006164">
    <property type="term" value="P:purine nucleotide biosynthetic process"/>
    <property type="evidence" value="ECO:0007669"/>
    <property type="project" value="TreeGrafter"/>
</dbReference>
<evidence type="ECO:0000256" key="5">
    <source>
        <dbReference type="ARBA" id="ARBA00022727"/>
    </source>
</evidence>
<keyword evidence="7" id="KW-0418">Kinase</keyword>
<evidence type="ECO:0000256" key="3">
    <source>
        <dbReference type="ARBA" id="ARBA00022679"/>
    </source>
</evidence>
<dbReference type="RefSeq" id="XP_011779482.1">
    <property type="nucleotide sequence ID" value="XM_011781180.1"/>
</dbReference>
<evidence type="ECO:0000256" key="9">
    <source>
        <dbReference type="ARBA" id="ARBA00022842"/>
    </source>
</evidence>
<evidence type="ECO:0000256" key="10">
    <source>
        <dbReference type="ARBA" id="ARBA00049535"/>
    </source>
</evidence>
<keyword evidence="5" id="KW-0545">Nucleotide biosynthesis</keyword>
<sequence>MYGLCHAFRTSLSLFLFSLPNLLQCDSCFCPFALYAFFAVTFVLSLPAYPIWFLPLLIINFVYRLDRCDNKKLGYVRQSPSRAISNMQGQADALTPKAQRVAAGETYFYREHRKPQVETSYRIRVISGTANYALSESVAKYLKVDLCRTEIKRFANGELNIKVVDDVRGDDCFILQPIAANEHTDINTAMMELLLLVHTLKLSSAKRITAIVPYFAYSRQDRKTEPRVPISASAVAQLLQCMGVDRVVTVDLHCGQIQGFFRNMPVDNLLMFPEFATYVMRQPWFDRERTVVVSPDAGGVERANVLADRIGASHIVTILKRRSGPGKVDSMQTVGNVEGYTCVIVDDIVDTAGTLCKACELLRDMGALRLVACATHGILTDPACERISQCDALTELVVSDSIAQNINSQKCNKLTVLTIAPLLVQAIYNLHFECSLSSLFRT</sequence>
<evidence type="ECO:0000256" key="11">
    <source>
        <dbReference type="SAM" id="Phobius"/>
    </source>
</evidence>
<evidence type="ECO:0000256" key="6">
    <source>
        <dbReference type="ARBA" id="ARBA00022741"/>
    </source>
</evidence>